<reference evidence="5 6" key="1">
    <citation type="submission" date="2016-04" db="EMBL/GenBank/DDBJ databases">
        <title>The genome of Intoshia linei affirms orthonectids as highly simplified spiralians.</title>
        <authorList>
            <person name="Mikhailov K.V."/>
            <person name="Slusarev G.S."/>
            <person name="Nikitin M.A."/>
            <person name="Logacheva M.D."/>
            <person name="Penin A."/>
            <person name="Aleoshin V."/>
            <person name="Panchin Y.V."/>
        </authorList>
    </citation>
    <scope>NUCLEOTIDE SEQUENCE [LARGE SCALE GENOMIC DNA]</scope>
    <source>
        <strain evidence="5">Intl2013</strain>
        <tissue evidence="5">Whole animal</tissue>
    </source>
</reference>
<organism evidence="5 6">
    <name type="scientific">Intoshia linei</name>
    <dbReference type="NCBI Taxonomy" id="1819745"/>
    <lineage>
        <taxon>Eukaryota</taxon>
        <taxon>Metazoa</taxon>
        <taxon>Spiralia</taxon>
        <taxon>Lophotrochozoa</taxon>
        <taxon>Mesozoa</taxon>
        <taxon>Orthonectida</taxon>
        <taxon>Rhopaluridae</taxon>
        <taxon>Intoshia</taxon>
    </lineage>
</organism>
<dbReference type="AlphaFoldDB" id="A0A177AW13"/>
<evidence type="ECO:0000259" key="4">
    <source>
        <dbReference type="Pfam" id="PF01712"/>
    </source>
</evidence>
<evidence type="ECO:0000313" key="6">
    <source>
        <dbReference type="Proteomes" id="UP000078046"/>
    </source>
</evidence>
<dbReference type="GO" id="GO:0019136">
    <property type="term" value="F:deoxynucleoside kinase activity"/>
    <property type="evidence" value="ECO:0007669"/>
    <property type="project" value="InterPro"/>
</dbReference>
<feature type="active site" description="Proton acceptor" evidence="2">
    <location>
        <position position="70"/>
    </location>
</feature>
<feature type="domain" description="Deoxynucleoside kinase" evidence="4">
    <location>
        <begin position="62"/>
        <end position="192"/>
    </location>
</feature>
<evidence type="ECO:0000256" key="1">
    <source>
        <dbReference type="ARBA" id="ARBA00007420"/>
    </source>
</evidence>
<dbReference type="EMBL" id="LWCA01001004">
    <property type="protein sequence ID" value="OAF66207.1"/>
    <property type="molecule type" value="Genomic_DNA"/>
</dbReference>
<proteinExistence type="inferred from homology"/>
<sequence length="199" mass="23338">MIRNNSNTINVKKFKFNLKFLKVVVEGNIGCGKSTFLEYYSNDADIELLSYRCNLYHIDSEMLKKIKMMERSLLSDRHVFIENLIAVQILTNHEYTILDKWYNKIMESESVPIDVIIYLRASPEKCLQRIRERSRPEEKGISLNFLKKLHTLHDKWLLNTANLVGTPTIYVIDAKRGKEYIKSIINSIKKNLINKTVKL</sequence>
<dbReference type="InterPro" id="IPR031314">
    <property type="entry name" value="DNK_dom"/>
</dbReference>
<name>A0A177AW13_9BILA</name>
<dbReference type="GO" id="GO:0005524">
    <property type="term" value="F:ATP binding"/>
    <property type="evidence" value="ECO:0007669"/>
    <property type="project" value="UniProtKB-KW"/>
</dbReference>
<dbReference type="SUPFAM" id="SSF52540">
    <property type="entry name" value="P-loop containing nucleoside triphosphate hydrolases"/>
    <property type="match status" value="1"/>
</dbReference>
<dbReference type="Proteomes" id="UP000078046">
    <property type="component" value="Unassembled WGS sequence"/>
</dbReference>
<dbReference type="PANTHER" id="PTHR10513:SF24">
    <property type="entry name" value="THYMIDINE KINASE 2, MITOCHONDRIAL"/>
    <property type="match status" value="1"/>
</dbReference>
<dbReference type="InterPro" id="IPR027417">
    <property type="entry name" value="P-loop_NTPase"/>
</dbReference>
<accession>A0A177AW13</accession>
<gene>
    <name evidence="5" type="ORF">A3Q56_06072</name>
</gene>
<dbReference type="Pfam" id="PF01712">
    <property type="entry name" value="dNK"/>
    <property type="match status" value="1"/>
</dbReference>
<evidence type="ECO:0000313" key="5">
    <source>
        <dbReference type="EMBL" id="OAF66207.1"/>
    </source>
</evidence>
<dbReference type="PANTHER" id="PTHR10513">
    <property type="entry name" value="DEOXYNUCLEOSIDE KINASE"/>
    <property type="match status" value="1"/>
</dbReference>
<evidence type="ECO:0000256" key="2">
    <source>
        <dbReference type="PIRSR" id="PIRSR000705-1"/>
    </source>
</evidence>
<feature type="binding site" evidence="3">
    <location>
        <begin position="129"/>
        <end position="133"/>
    </location>
    <ligand>
        <name>ATP</name>
        <dbReference type="ChEBI" id="CHEBI:30616"/>
    </ligand>
</feature>
<dbReference type="PIRSF" id="PIRSF000705">
    <property type="entry name" value="DNK"/>
    <property type="match status" value="1"/>
</dbReference>
<dbReference type="InterPro" id="IPR002624">
    <property type="entry name" value="DCK/DGK"/>
</dbReference>
<comment type="similarity">
    <text evidence="1">Belongs to the DCK/DGK family.</text>
</comment>
<keyword evidence="3" id="KW-0067">ATP-binding</keyword>
<dbReference type="Gene3D" id="3.40.50.300">
    <property type="entry name" value="P-loop containing nucleotide triphosphate hydrolases"/>
    <property type="match status" value="2"/>
</dbReference>
<keyword evidence="6" id="KW-1185">Reference proteome</keyword>
<dbReference type="GO" id="GO:0005739">
    <property type="term" value="C:mitochondrion"/>
    <property type="evidence" value="ECO:0007669"/>
    <property type="project" value="TreeGrafter"/>
</dbReference>
<dbReference type="OrthoDB" id="567086at2759"/>
<protein>
    <recommendedName>
        <fullName evidence="4">Deoxynucleoside kinase domain-containing protein</fullName>
    </recommendedName>
</protein>
<keyword evidence="3" id="KW-0547">Nucleotide-binding</keyword>
<evidence type="ECO:0000256" key="3">
    <source>
        <dbReference type="PIRSR" id="PIRSR000705-3"/>
    </source>
</evidence>
<dbReference type="InterPro" id="IPR050566">
    <property type="entry name" value="Deoxyribonucleoside_kinase"/>
</dbReference>
<comment type="caution">
    <text evidence="5">The sequence shown here is derived from an EMBL/GenBank/DDBJ whole genome shotgun (WGS) entry which is preliminary data.</text>
</comment>